<dbReference type="Proteomes" id="UP000541444">
    <property type="component" value="Unassembled WGS sequence"/>
</dbReference>
<evidence type="ECO:0000313" key="5">
    <source>
        <dbReference type="Proteomes" id="UP000541444"/>
    </source>
</evidence>
<dbReference type="OrthoDB" id="665742at2759"/>
<dbReference type="SUPFAM" id="SSF47699">
    <property type="entry name" value="Bifunctional inhibitor/lipid-transfer protein/seed storage 2S albumin"/>
    <property type="match status" value="1"/>
</dbReference>
<reference evidence="4 5" key="1">
    <citation type="journal article" date="2020" name="IScience">
        <title>Genome Sequencing of the Endangered Kingdonia uniflora (Circaeasteraceae, Ranunculales) Reveals Potential Mechanisms of Evolutionary Specialization.</title>
        <authorList>
            <person name="Sun Y."/>
            <person name="Deng T."/>
            <person name="Zhang A."/>
            <person name="Moore M.J."/>
            <person name="Landis J.B."/>
            <person name="Lin N."/>
            <person name="Zhang H."/>
            <person name="Zhang X."/>
            <person name="Huang J."/>
            <person name="Zhang X."/>
            <person name="Sun H."/>
            <person name="Wang H."/>
        </authorList>
    </citation>
    <scope>NUCLEOTIDE SEQUENCE [LARGE SCALE GENOMIC DNA]</scope>
    <source>
        <strain evidence="4">TB1705</strain>
        <tissue evidence="4">Leaf</tissue>
    </source>
</reference>
<accession>A0A7J7LTR7</accession>
<evidence type="ECO:0000256" key="2">
    <source>
        <dbReference type="ARBA" id="ARBA00023121"/>
    </source>
</evidence>
<dbReference type="EMBL" id="JACGCM010002027">
    <property type="protein sequence ID" value="KAF6145910.1"/>
    <property type="molecule type" value="Genomic_DNA"/>
</dbReference>
<dbReference type="PANTHER" id="PTHR33214">
    <property type="entry name" value="BIFUNCTIONAL INHIBITOR/LIPID-TRANSFER PROTEIN/SEED STORAGE 2S ALBUMIN SUPERFAMILY PROTEIN"/>
    <property type="match status" value="1"/>
</dbReference>
<keyword evidence="1" id="KW-0813">Transport</keyword>
<dbReference type="InterPro" id="IPR036312">
    <property type="entry name" value="Bifun_inhib/LTP/seed_sf"/>
</dbReference>
<name>A0A7J7LTR7_9MAGN</name>
<proteinExistence type="predicted"/>
<dbReference type="SMART" id="SM00499">
    <property type="entry name" value="AAI"/>
    <property type="match status" value="1"/>
</dbReference>
<comment type="caution">
    <text evidence="4">The sequence shown here is derived from an EMBL/GenBank/DDBJ whole genome shotgun (WGS) entry which is preliminary data.</text>
</comment>
<evidence type="ECO:0000313" key="4">
    <source>
        <dbReference type="EMBL" id="KAF6145910.1"/>
    </source>
</evidence>
<dbReference type="Pfam" id="PF00234">
    <property type="entry name" value="Tryp_alpha_amyl"/>
    <property type="match status" value="1"/>
</dbReference>
<dbReference type="CDD" id="cd01959">
    <property type="entry name" value="nsLTP2"/>
    <property type="match status" value="1"/>
</dbReference>
<gene>
    <name evidence="4" type="ORF">GIB67_028905</name>
</gene>
<evidence type="ECO:0000256" key="1">
    <source>
        <dbReference type="ARBA" id="ARBA00022448"/>
    </source>
</evidence>
<protein>
    <recommendedName>
        <fullName evidence="3">Bifunctional inhibitor/plant lipid transfer protein/seed storage helical domain-containing protein</fullName>
    </recommendedName>
</protein>
<dbReference type="PANTHER" id="PTHR33214:SF81">
    <property type="entry name" value="NON-SPECIFIC LIPID-TRANSFER PROTEIN 2-LIKE"/>
    <property type="match status" value="1"/>
</dbReference>
<dbReference type="GO" id="GO:0008289">
    <property type="term" value="F:lipid binding"/>
    <property type="evidence" value="ECO:0007669"/>
    <property type="project" value="UniProtKB-KW"/>
</dbReference>
<evidence type="ECO:0000259" key="3">
    <source>
        <dbReference type="SMART" id="SM00499"/>
    </source>
</evidence>
<sequence length="103" mass="11102">MNSKPSKVSKMKKSSYIAVFAVFALLLVGLELTNAVTCSVLQLAPCLSAFTSSNPPTTACCDKLREQRPCLCQYLLNPNLKGYVNSPNAKKVANKCDVSTPNC</sequence>
<dbReference type="AlphaFoldDB" id="A0A7J7LTR7"/>
<keyword evidence="2" id="KW-0446">Lipid-binding</keyword>
<organism evidence="4 5">
    <name type="scientific">Kingdonia uniflora</name>
    <dbReference type="NCBI Taxonomy" id="39325"/>
    <lineage>
        <taxon>Eukaryota</taxon>
        <taxon>Viridiplantae</taxon>
        <taxon>Streptophyta</taxon>
        <taxon>Embryophyta</taxon>
        <taxon>Tracheophyta</taxon>
        <taxon>Spermatophyta</taxon>
        <taxon>Magnoliopsida</taxon>
        <taxon>Ranunculales</taxon>
        <taxon>Circaeasteraceae</taxon>
        <taxon>Kingdonia</taxon>
    </lineage>
</organism>
<dbReference type="InterPro" id="IPR016140">
    <property type="entry name" value="Bifunc_inhib/LTP/seed_store"/>
</dbReference>
<feature type="domain" description="Bifunctional inhibitor/plant lipid transfer protein/seed storage helical" evidence="3">
    <location>
        <begin position="38"/>
        <end position="103"/>
    </location>
</feature>
<keyword evidence="5" id="KW-1185">Reference proteome</keyword>
<dbReference type="Gene3D" id="1.10.110.10">
    <property type="entry name" value="Plant lipid-transfer and hydrophobic proteins"/>
    <property type="match status" value="1"/>
</dbReference>
<dbReference type="GO" id="GO:0006869">
    <property type="term" value="P:lipid transport"/>
    <property type="evidence" value="ECO:0007669"/>
    <property type="project" value="InterPro"/>
</dbReference>
<dbReference type="InterPro" id="IPR033872">
    <property type="entry name" value="nsLTP2"/>
</dbReference>